<gene>
    <name evidence="1" type="ORF">ENP55_00285</name>
</gene>
<dbReference type="AlphaFoldDB" id="A0A7C2BJX3"/>
<dbReference type="EMBL" id="DSJT01000003">
    <property type="protein sequence ID" value="HEF86757.1"/>
    <property type="molecule type" value="Genomic_DNA"/>
</dbReference>
<organism evidence="1">
    <name type="scientific">Thermosphaera aggregans</name>
    <dbReference type="NCBI Taxonomy" id="54254"/>
    <lineage>
        <taxon>Archaea</taxon>
        <taxon>Thermoproteota</taxon>
        <taxon>Thermoprotei</taxon>
        <taxon>Desulfurococcales</taxon>
        <taxon>Desulfurococcaceae</taxon>
        <taxon>Thermosphaera</taxon>
    </lineage>
</organism>
<proteinExistence type="predicted"/>
<sequence>MSRGLVTTGLENNRSQASLLKTLCRLISFLLEREFDFFSDDYLNSEGRKLLEKIIEIMLETNPEYGRRITTVRRKGSREEVVALLAEIGEKYQCW</sequence>
<evidence type="ECO:0000313" key="1">
    <source>
        <dbReference type="EMBL" id="HEF86757.1"/>
    </source>
</evidence>
<reference evidence="1" key="1">
    <citation type="journal article" date="2020" name="mSystems">
        <title>Genome- and Community-Level Interaction Insights into Carbon Utilization and Element Cycling Functions of Hydrothermarchaeota in Hydrothermal Sediment.</title>
        <authorList>
            <person name="Zhou Z."/>
            <person name="Liu Y."/>
            <person name="Xu W."/>
            <person name="Pan J."/>
            <person name="Luo Z.H."/>
            <person name="Li M."/>
        </authorList>
    </citation>
    <scope>NUCLEOTIDE SEQUENCE [LARGE SCALE GENOMIC DNA]</scope>
    <source>
        <strain evidence="1">SpSt-23</strain>
    </source>
</reference>
<accession>A0A7C2BJX3</accession>
<comment type="caution">
    <text evidence="1">The sequence shown here is derived from an EMBL/GenBank/DDBJ whole genome shotgun (WGS) entry which is preliminary data.</text>
</comment>
<protein>
    <submittedName>
        <fullName evidence="1">Uncharacterized protein</fullName>
    </submittedName>
</protein>
<name>A0A7C2BJX3_9CREN</name>